<dbReference type="InterPro" id="IPR029058">
    <property type="entry name" value="AB_hydrolase_fold"/>
</dbReference>
<evidence type="ECO:0008006" key="3">
    <source>
        <dbReference type="Google" id="ProtNLM"/>
    </source>
</evidence>
<evidence type="ECO:0000313" key="1">
    <source>
        <dbReference type="EMBL" id="MCP2372428.1"/>
    </source>
</evidence>
<comment type="caution">
    <text evidence="1">The sequence shown here is derived from an EMBL/GenBank/DDBJ whole genome shotgun (WGS) entry which is preliminary data.</text>
</comment>
<dbReference type="Proteomes" id="UP001139722">
    <property type="component" value="Unassembled WGS sequence"/>
</dbReference>
<dbReference type="RefSeq" id="WP_156997487.1">
    <property type="nucleotide sequence ID" value="NZ_BAAANU010000001.1"/>
</dbReference>
<dbReference type="Pfam" id="PF06821">
    <property type="entry name" value="Ser_hydrolase"/>
    <property type="match status" value="1"/>
</dbReference>
<organism evidence="1 2">
    <name type="scientific">Agromyces terreus</name>
    <dbReference type="NCBI Taxonomy" id="424795"/>
    <lineage>
        <taxon>Bacteria</taxon>
        <taxon>Bacillati</taxon>
        <taxon>Actinomycetota</taxon>
        <taxon>Actinomycetes</taxon>
        <taxon>Micrococcales</taxon>
        <taxon>Microbacteriaceae</taxon>
        <taxon>Agromyces</taxon>
    </lineage>
</organism>
<name>A0A9X2KCH3_9MICO</name>
<dbReference type="AlphaFoldDB" id="A0A9X2KCH3"/>
<dbReference type="InterPro" id="IPR010662">
    <property type="entry name" value="RBBP9/YdeN"/>
</dbReference>
<keyword evidence="2" id="KW-1185">Reference proteome</keyword>
<protein>
    <recommendedName>
        <fullName evidence="3">Alpha/beta hydrolase</fullName>
    </recommendedName>
</protein>
<sequence>MTTHLIVPGIYDSGPRHWQTHWERQLERAVRIAPSSWDEPRLVDWIAAIDRASAEAGPEAVVVAHSMGCIAFAEWLLRNPGRASAVLFVAPADPEGDRYPEAAHEFAGIGAGELGVPALVVGSENDPFGTREFSAALARTWGAAFVSAGALGHINADSGLGAWPEGRDLLDGLVAGARAAA</sequence>
<dbReference type="SUPFAM" id="SSF53474">
    <property type="entry name" value="alpha/beta-Hydrolases"/>
    <property type="match status" value="1"/>
</dbReference>
<gene>
    <name evidence="1" type="ORF">BJ978_003104</name>
</gene>
<dbReference type="GO" id="GO:0016787">
    <property type="term" value="F:hydrolase activity"/>
    <property type="evidence" value="ECO:0007669"/>
    <property type="project" value="InterPro"/>
</dbReference>
<evidence type="ECO:0000313" key="2">
    <source>
        <dbReference type="Proteomes" id="UP001139722"/>
    </source>
</evidence>
<accession>A0A9X2KCH3</accession>
<dbReference type="Gene3D" id="3.40.50.1820">
    <property type="entry name" value="alpha/beta hydrolase"/>
    <property type="match status" value="1"/>
</dbReference>
<dbReference type="OrthoDB" id="9804993at2"/>
<proteinExistence type="predicted"/>
<dbReference type="EMBL" id="JAMZDY010000001">
    <property type="protein sequence ID" value="MCP2372428.1"/>
    <property type="molecule type" value="Genomic_DNA"/>
</dbReference>
<reference evidence="1" key="1">
    <citation type="submission" date="2022-06" db="EMBL/GenBank/DDBJ databases">
        <title>Sequencing the genomes of 1000 actinobacteria strains.</title>
        <authorList>
            <person name="Klenk H.-P."/>
        </authorList>
    </citation>
    <scope>NUCLEOTIDE SEQUENCE</scope>
    <source>
        <strain evidence="1">DSM 22016</strain>
    </source>
</reference>